<dbReference type="Proteomes" id="UP000613266">
    <property type="component" value="Unassembled WGS sequence"/>
</dbReference>
<evidence type="ECO:0000256" key="3">
    <source>
        <dbReference type="ARBA" id="ARBA00022801"/>
    </source>
</evidence>
<dbReference type="CDD" id="cd11341">
    <property type="entry name" value="AmyAc_Pullulanase_LD-like"/>
    <property type="match status" value="1"/>
</dbReference>
<gene>
    <name evidence="10" type="ORF">I7X39_05895</name>
</gene>
<evidence type="ECO:0000256" key="6">
    <source>
        <dbReference type="ARBA" id="ARBA00024062"/>
    </source>
</evidence>
<dbReference type="Pfam" id="PF03714">
    <property type="entry name" value="PUD"/>
    <property type="match status" value="2"/>
</dbReference>
<reference evidence="10" key="1">
    <citation type="submission" date="2020-12" db="EMBL/GenBank/DDBJ databases">
        <title>The genome sequence of Inhella sp. 1Y17.</title>
        <authorList>
            <person name="Liu Y."/>
        </authorList>
    </citation>
    <scope>NUCLEOTIDE SEQUENCE</scope>
    <source>
        <strain evidence="10">1Y17</strain>
    </source>
</reference>
<evidence type="ECO:0000256" key="4">
    <source>
        <dbReference type="ARBA" id="ARBA00023295"/>
    </source>
</evidence>
<dbReference type="SUPFAM" id="SSF51011">
    <property type="entry name" value="Glycosyl hydrolase domain"/>
    <property type="match status" value="1"/>
</dbReference>
<dbReference type="InterPro" id="IPR040671">
    <property type="entry name" value="Pullulanase_N2"/>
</dbReference>
<dbReference type="GO" id="GO:0051060">
    <property type="term" value="F:pullulanase activity"/>
    <property type="evidence" value="ECO:0007669"/>
    <property type="project" value="UniProtKB-EC"/>
</dbReference>
<feature type="domain" description="Glycosyl hydrolase family 13 catalytic" evidence="9">
    <location>
        <begin position="666"/>
        <end position="1030"/>
    </location>
</feature>
<dbReference type="RefSeq" id="WP_198110055.1">
    <property type="nucleotide sequence ID" value="NZ_JAEDAK010000003.1"/>
</dbReference>
<dbReference type="EMBL" id="JAEDAK010000003">
    <property type="protein sequence ID" value="MBH9576435.1"/>
    <property type="molecule type" value="Genomic_DNA"/>
</dbReference>
<dbReference type="InterPro" id="IPR024561">
    <property type="entry name" value="Pullul_strch_C"/>
</dbReference>
<keyword evidence="4" id="KW-0326">Glycosidase</keyword>
<sequence>MGWLSLRGHALRVRDWVVAGGVALALTACGGGTEPGPFVQKRQASAAEAPNPTLGDGPFQTVLQPVPPQVGTGGGGAATTLTLHYQRSDGNTAGWQVHSWGAAADPGWNQGHNPVGQDGFGAVYELPLVAGSGSVGYLFHKGDDKDHGGADQSWTLQPGKNEIWRRQGDASTYTSPPAGPGQPPDLHTVRVHYKRLDGAYSAWGLHLWPWNGMDVARLPAGLAINQWNAAVGFEQMPGYAAGSGELVFDIPVLNPRQDASREALEFIIHGKAPNENDKDGRPDNIRVAYAGLRAVEGVASIWLVQGDATVYLAPPDLRRVSSTDARAYWLDPQRIQWPAHDGRGTVKIHYSARGQLVVVKDEPVRGSDASVALEPDTSALPQPLAERFGWIGAGARFRLPDAILPSLWIGLQGQLLIVEEDDQGRVQNATSLQTPGALDALYAPAGELNDLGAQVSAEGARWRLWAPTAQRVTVYVYPSAGAPASQAIEARFDPATGSWVASATGDLRGQFYRYGVELFVRGVGLVRNLVTDPYSVSLSADGRRSALVDLADARTQPPGWAGVKPPQTVAAATDMSIYELHVRDFSASDASVPAALRGKFAAFGERSSAGMKHLKALADAGLTDVHLLPVYDFSSVPETGCSTPSPAGGAADETQQALVAATQGSDCFNWGYDPQHFNAPEGSYSSDANDPFARVREFRTLVQGLHQVGLRVGMDVVFNHTSASGQNERSVLDRIVPGYYHRLNAEGGIERSTCCENTATEHLMMAKLMSDSVLLWAREYQISSFRFDLMGHQPLAAMAVIRARLKAELGREVQLLGEGWNFGEVADNRRFVQASQLNLAGSGIGSFNDRLRDAVRGSSFGEGNSFVGNQGFVNGAFYDPNPQGGGKTRGDLLWAGDLIKAGLAGSVRSYELQTHWDAQQRLDQLGNQVVGYVAEPGEVINYVENHDNHTLFDLNAFRLPPGTSRGDRARVQILAAALNTFAQGVPYFHAGVDTLRSKSLDRNSYDAGDWFNRLDWSYADNFFATGLPLKGENQANWAVARPLLQDAGIKPTPAEIAWTRDAFRDLLKIRASTTLLRLRTAADIRERLRFHNTGSGQVATVIAASIDGSAYPGARYAELLYFVNVDKQPQQLQLDAFKGKQLQLHPVQQAASAADARVRQEARFDTASGRFTLPARSAVVFVRH</sequence>
<evidence type="ECO:0000259" key="9">
    <source>
        <dbReference type="SMART" id="SM00642"/>
    </source>
</evidence>
<dbReference type="PROSITE" id="PS51257">
    <property type="entry name" value="PROKAR_LIPOPROTEIN"/>
    <property type="match status" value="1"/>
</dbReference>
<comment type="catalytic activity">
    <reaction evidence="5">
        <text>Hydrolysis of (1-&gt;6)-alpha-D-glucosidic linkages in pullulan, amylopectin and glycogen, and in the alpha- and beta-limit dextrins of amylopectin and glycogen.</text>
        <dbReference type="EC" id="3.2.1.41"/>
    </reaction>
</comment>
<dbReference type="InterPro" id="IPR013783">
    <property type="entry name" value="Ig-like_fold"/>
</dbReference>
<dbReference type="Gene3D" id="2.60.40.1110">
    <property type="match status" value="2"/>
</dbReference>
<protein>
    <recommendedName>
        <fullName evidence="6">pullulanase</fullName>
        <ecNumber evidence="6">3.2.1.41</ecNumber>
    </recommendedName>
    <alternativeName>
        <fullName evidence="7">Alpha-dextrin endo-1,6-alpha-glucosidase</fullName>
    </alternativeName>
    <alternativeName>
        <fullName evidence="8">Pullulan 6-glucanohydrolase</fullName>
    </alternativeName>
</protein>
<comment type="similarity">
    <text evidence="1">Belongs to the glycosyl hydrolase 13 family.</text>
</comment>
<dbReference type="InterPro" id="IPR017853">
    <property type="entry name" value="GH"/>
</dbReference>
<dbReference type="EC" id="3.2.1.41" evidence="6"/>
<dbReference type="Pfam" id="PF02922">
    <property type="entry name" value="CBM_48"/>
    <property type="match status" value="1"/>
</dbReference>
<dbReference type="Gene3D" id="3.20.20.80">
    <property type="entry name" value="Glycosidases"/>
    <property type="match status" value="1"/>
</dbReference>
<dbReference type="SUPFAM" id="SSF81296">
    <property type="entry name" value="E set domains"/>
    <property type="match status" value="2"/>
</dbReference>
<organism evidence="10 11">
    <name type="scientific">Inhella proteolytica</name>
    <dbReference type="NCBI Taxonomy" id="2795029"/>
    <lineage>
        <taxon>Bacteria</taxon>
        <taxon>Pseudomonadati</taxon>
        <taxon>Pseudomonadota</taxon>
        <taxon>Betaproteobacteria</taxon>
        <taxon>Burkholderiales</taxon>
        <taxon>Sphaerotilaceae</taxon>
        <taxon>Inhella</taxon>
    </lineage>
</organism>
<dbReference type="InterPro" id="IPR006047">
    <property type="entry name" value="GH13_cat_dom"/>
</dbReference>
<dbReference type="Pfam" id="PF11852">
    <property type="entry name" value="Pullul_strch_C"/>
    <property type="match status" value="1"/>
</dbReference>
<evidence type="ECO:0000256" key="8">
    <source>
        <dbReference type="ARBA" id="ARBA00031076"/>
    </source>
</evidence>
<comment type="caution">
    <text evidence="10">The sequence shown here is derived from an EMBL/GenBank/DDBJ whole genome shotgun (WGS) entry which is preliminary data.</text>
</comment>
<dbReference type="AlphaFoldDB" id="A0A931J5A7"/>
<dbReference type="Gene3D" id="2.60.40.1130">
    <property type="entry name" value="Rab geranylgeranyltransferase alpha-subunit, insert domain"/>
    <property type="match status" value="1"/>
</dbReference>
<dbReference type="Gene3D" id="2.60.40.10">
    <property type="entry name" value="Immunoglobulins"/>
    <property type="match status" value="1"/>
</dbReference>
<keyword evidence="3" id="KW-0378">Hydrolase</keyword>
<dbReference type="Pfam" id="PF17967">
    <property type="entry name" value="Pullulanase_N2"/>
    <property type="match status" value="1"/>
</dbReference>
<dbReference type="GO" id="GO:0030246">
    <property type="term" value="F:carbohydrate binding"/>
    <property type="evidence" value="ECO:0007669"/>
    <property type="project" value="InterPro"/>
</dbReference>
<evidence type="ECO:0000313" key="10">
    <source>
        <dbReference type="EMBL" id="MBH9576435.1"/>
    </source>
</evidence>
<keyword evidence="2" id="KW-0732">Signal</keyword>
<keyword evidence="11" id="KW-1185">Reference proteome</keyword>
<dbReference type="SUPFAM" id="SSF51445">
    <property type="entry name" value="(Trans)glycosidases"/>
    <property type="match status" value="1"/>
</dbReference>
<evidence type="ECO:0000256" key="2">
    <source>
        <dbReference type="ARBA" id="ARBA00022729"/>
    </source>
</evidence>
<evidence type="ECO:0000256" key="7">
    <source>
        <dbReference type="ARBA" id="ARBA00029618"/>
    </source>
</evidence>
<dbReference type="SMART" id="SM00642">
    <property type="entry name" value="Aamy"/>
    <property type="match status" value="1"/>
</dbReference>
<dbReference type="InterPro" id="IPR005323">
    <property type="entry name" value="CBM41_pullulanase"/>
</dbReference>
<dbReference type="CDD" id="cd10315">
    <property type="entry name" value="CBM41_pullulanase"/>
    <property type="match status" value="2"/>
</dbReference>
<name>A0A931J5A7_9BURK</name>
<dbReference type="InterPro" id="IPR013780">
    <property type="entry name" value="Glyco_hydro_b"/>
</dbReference>
<proteinExistence type="inferred from homology"/>
<dbReference type="PANTHER" id="PTHR43002">
    <property type="entry name" value="GLYCOGEN DEBRANCHING ENZYME"/>
    <property type="match status" value="1"/>
</dbReference>
<dbReference type="InterPro" id="IPR004193">
    <property type="entry name" value="Glyco_hydro_13_N"/>
</dbReference>
<dbReference type="InterPro" id="IPR014756">
    <property type="entry name" value="Ig_E-set"/>
</dbReference>
<dbReference type="SUPFAM" id="SSF49452">
    <property type="entry name" value="Starch-binding domain-like"/>
    <property type="match status" value="2"/>
</dbReference>
<evidence type="ECO:0000256" key="5">
    <source>
        <dbReference type="ARBA" id="ARBA00023965"/>
    </source>
</evidence>
<dbReference type="Gene3D" id="2.60.40.1180">
    <property type="entry name" value="Golgi alpha-mannosidase II"/>
    <property type="match status" value="1"/>
</dbReference>
<evidence type="ECO:0000256" key="1">
    <source>
        <dbReference type="ARBA" id="ARBA00008061"/>
    </source>
</evidence>
<evidence type="ECO:0000313" key="11">
    <source>
        <dbReference type="Proteomes" id="UP000613266"/>
    </source>
</evidence>
<accession>A0A931J5A7</accession>
<dbReference type="InterPro" id="IPR013784">
    <property type="entry name" value="Carb-bd-like_fold"/>
</dbReference>
<dbReference type="GO" id="GO:0005975">
    <property type="term" value="P:carbohydrate metabolic process"/>
    <property type="evidence" value="ECO:0007669"/>
    <property type="project" value="InterPro"/>
</dbReference>
<dbReference type="CDD" id="cd02860">
    <property type="entry name" value="E_set_Pullulanase"/>
    <property type="match status" value="1"/>
</dbReference>